<dbReference type="Proteomes" id="UP000787472">
    <property type="component" value="Unassembled WGS sequence"/>
</dbReference>
<gene>
    <name evidence="1" type="ORF">G8770_16215</name>
</gene>
<comment type="caution">
    <text evidence="1">The sequence shown here is derived from an EMBL/GenBank/DDBJ whole genome shotgun (WGS) entry which is preliminary data.</text>
</comment>
<dbReference type="PANTHER" id="PTHR45632">
    <property type="entry name" value="LD33804P"/>
    <property type="match status" value="1"/>
</dbReference>
<keyword evidence="2" id="KW-1185">Reference proteome</keyword>
<accession>A0A9E5MMQ7</accession>
<proteinExistence type="predicted"/>
<dbReference type="AlphaFoldDB" id="A0A9E5MMQ7"/>
<dbReference type="SMART" id="SM00612">
    <property type="entry name" value="Kelch"/>
    <property type="match status" value="3"/>
</dbReference>
<evidence type="ECO:0000313" key="2">
    <source>
        <dbReference type="Proteomes" id="UP000787472"/>
    </source>
</evidence>
<dbReference type="Pfam" id="PF24681">
    <property type="entry name" value="Kelch_KLHDC2_KLHL20_DRC7"/>
    <property type="match status" value="1"/>
</dbReference>
<dbReference type="RefSeq" id="WP_167189146.1">
    <property type="nucleotide sequence ID" value="NZ_JAAONZ010000014.1"/>
</dbReference>
<dbReference type="InterPro" id="IPR006652">
    <property type="entry name" value="Kelch_1"/>
</dbReference>
<dbReference type="Gene3D" id="2.120.10.80">
    <property type="entry name" value="Kelch-type beta propeller"/>
    <property type="match status" value="1"/>
</dbReference>
<dbReference type="SUPFAM" id="SSF117281">
    <property type="entry name" value="Kelch motif"/>
    <property type="match status" value="1"/>
</dbReference>
<reference evidence="1" key="1">
    <citation type="submission" date="2020-03" db="EMBL/GenBank/DDBJ databases">
        <authorList>
            <person name="Guo F."/>
        </authorList>
    </citation>
    <scope>NUCLEOTIDE SEQUENCE</scope>
    <source>
        <strain evidence="1">JCM 30134</strain>
    </source>
</reference>
<organism evidence="1 2">
    <name type="scientific">Pseudomaricurvus hydrocarbonicus</name>
    <dbReference type="NCBI Taxonomy" id="1470433"/>
    <lineage>
        <taxon>Bacteria</taxon>
        <taxon>Pseudomonadati</taxon>
        <taxon>Pseudomonadota</taxon>
        <taxon>Gammaproteobacteria</taxon>
        <taxon>Cellvibrionales</taxon>
        <taxon>Cellvibrionaceae</taxon>
        <taxon>Pseudomaricurvus</taxon>
    </lineage>
</organism>
<sequence length="223" mass="24124">MAWIMTGQSWRYEIASDSWSLLTEAPEVHGESVSLLVDDTIHVIGGRTPKAERNTGWFDHRSSDRHLILDTSAGHWFQAAPAPTARNSAAGGVLNGDLYVAGGRSDTGVNLDTLEVYDVKEERWRTATPMPQAQGGLAATVIDNQLMVFGGEHFGADGVRVYAEAWRYEPSKDRWFTEQPMLTPRHGLGAVAYGGCAYAIGGATGIATNGTSAKLEAIQLNFN</sequence>
<name>A0A9E5MMQ7_9GAMM</name>
<evidence type="ECO:0000313" key="1">
    <source>
        <dbReference type="EMBL" id="NHO67093.1"/>
    </source>
</evidence>
<dbReference type="InterPro" id="IPR015915">
    <property type="entry name" value="Kelch-typ_b-propeller"/>
</dbReference>
<protein>
    <recommendedName>
        <fullName evidence="3">Galactose oxidase</fullName>
    </recommendedName>
</protein>
<dbReference type="EMBL" id="JAAONZ010000014">
    <property type="protein sequence ID" value="NHO67093.1"/>
    <property type="molecule type" value="Genomic_DNA"/>
</dbReference>
<evidence type="ECO:0008006" key="3">
    <source>
        <dbReference type="Google" id="ProtNLM"/>
    </source>
</evidence>